<evidence type="ECO:0000313" key="2">
    <source>
        <dbReference type="Proteomes" id="UP001185254"/>
    </source>
</evidence>
<name>A0ABU1KVQ8_9BURK</name>
<keyword evidence="2" id="KW-1185">Reference proteome</keyword>
<dbReference type="CDD" id="cd14744">
    <property type="entry name" value="PAAR_CT_2"/>
    <property type="match status" value="1"/>
</dbReference>
<comment type="caution">
    <text evidence="1">The sequence shown here is derived from an EMBL/GenBank/DDBJ whole genome shotgun (WGS) entry which is preliminary data.</text>
</comment>
<evidence type="ECO:0008006" key="3">
    <source>
        <dbReference type="Google" id="ProtNLM"/>
    </source>
</evidence>
<evidence type="ECO:0000313" key="1">
    <source>
        <dbReference type="EMBL" id="MDR6375039.1"/>
    </source>
</evidence>
<dbReference type="EMBL" id="JAVDQN010000001">
    <property type="protein sequence ID" value="MDR6375039.1"/>
    <property type="molecule type" value="Genomic_DNA"/>
</dbReference>
<organism evidence="1 2">
    <name type="scientific">Paraburkholderia caledonica</name>
    <dbReference type="NCBI Taxonomy" id="134536"/>
    <lineage>
        <taxon>Bacteria</taxon>
        <taxon>Pseudomonadati</taxon>
        <taxon>Pseudomonadota</taxon>
        <taxon>Betaproteobacteria</taxon>
        <taxon>Burkholderiales</taxon>
        <taxon>Burkholderiaceae</taxon>
        <taxon>Paraburkholderia</taxon>
    </lineage>
</organism>
<gene>
    <name evidence="1" type="ORF">J2776_001715</name>
</gene>
<dbReference type="Proteomes" id="UP001185254">
    <property type="component" value="Unassembled WGS sequence"/>
</dbReference>
<reference evidence="1 2" key="1">
    <citation type="submission" date="2023-07" db="EMBL/GenBank/DDBJ databases">
        <title>Sorghum-associated microbial communities from plants grown in Nebraska, USA.</title>
        <authorList>
            <person name="Schachtman D."/>
        </authorList>
    </citation>
    <scope>NUCLEOTIDE SEQUENCE [LARGE SCALE GENOMIC DNA]</scope>
    <source>
        <strain evidence="1 2">DS1039</strain>
    </source>
</reference>
<accession>A0ABU1KVQ8</accession>
<proteinExistence type="predicted"/>
<sequence>MLRRIAVVGDQLDTGGHVVHYEGRMCTCADGGHQVALIGGAAYCEQCKSIGAIAKAGGPRRVNFMGETAAHGDVVLCNCATPPRIIATLAGESWCDDGAPDAPPFPARVSESVIRPHTLHDEQFALTDSTGRPLVGVRYRVRLNEATIASGVTDASGKTQRISTDGMKRLYFDVAQSLGDGEYSDRQ</sequence>
<protein>
    <recommendedName>
        <fullName evidence="3">PAAR domain-containing protein</fullName>
    </recommendedName>
</protein>